<protein>
    <submittedName>
        <fullName evidence="3">Arsenate reductase</fullName>
    </submittedName>
</protein>
<dbReference type="InterPro" id="IPR006660">
    <property type="entry name" value="Arsenate_reductase-like"/>
</dbReference>
<dbReference type="NCBIfam" id="TIGR01617">
    <property type="entry name" value="arsC_related"/>
    <property type="match status" value="1"/>
</dbReference>
<comment type="similarity">
    <text evidence="1 2">Belongs to the ArsC family.</text>
</comment>
<dbReference type="Pfam" id="PF03960">
    <property type="entry name" value="ArsC"/>
    <property type="match status" value="1"/>
</dbReference>
<proteinExistence type="inferred from homology"/>
<dbReference type="InterPro" id="IPR036249">
    <property type="entry name" value="Thioredoxin-like_sf"/>
</dbReference>
<dbReference type="InterPro" id="IPR006504">
    <property type="entry name" value="Tscrpt_reg_Spx/MgsR"/>
</dbReference>
<keyword evidence="4" id="KW-1185">Reference proteome</keyword>
<dbReference type="Gene3D" id="3.40.30.10">
    <property type="entry name" value="Glutaredoxin"/>
    <property type="match status" value="1"/>
</dbReference>
<gene>
    <name evidence="3" type="ORF">ZBT109_0727</name>
</gene>
<dbReference type="PROSITE" id="PS51353">
    <property type="entry name" value="ARSC"/>
    <property type="match status" value="1"/>
</dbReference>
<evidence type="ECO:0000256" key="2">
    <source>
        <dbReference type="PROSITE-ProRule" id="PRU01282"/>
    </source>
</evidence>
<dbReference type="OrthoDB" id="9803749at2"/>
<name>A0A348HD01_9GAMM</name>
<evidence type="ECO:0000256" key="1">
    <source>
        <dbReference type="ARBA" id="ARBA00007198"/>
    </source>
</evidence>
<dbReference type="RefSeq" id="WP_038278350.1">
    <property type="nucleotide sequence ID" value="NZ_AP018933.1"/>
</dbReference>
<dbReference type="AlphaFoldDB" id="A0A348HD01"/>
<dbReference type="Proteomes" id="UP000267342">
    <property type="component" value="Chromosome"/>
</dbReference>
<reference evidence="3 4" key="1">
    <citation type="submission" date="2018-09" db="EMBL/GenBank/DDBJ databases">
        <title>Zymobacter palmae IAM14233 (=T109) whole genome analysis.</title>
        <authorList>
            <person name="Yanase H."/>
        </authorList>
    </citation>
    <scope>NUCLEOTIDE SEQUENCE [LARGE SCALE GENOMIC DNA]</scope>
    <source>
        <strain evidence="3 4">IAM14233</strain>
    </source>
</reference>
<sequence length="125" mass="13982">MTVPHPLPTLYGLKQCDSCRKARRLLDELGVTYRFIDLRADATDAEGQLDSALLAHFMAAVPWETLLNRRSTTWRQLDAADREALDANKARALLRQHPTLLKRPLLVTDSAVIVGIDDARYSALA</sequence>
<accession>A0A348HD01</accession>
<dbReference type="KEGG" id="zpl:ZBT109_0727"/>
<dbReference type="PANTHER" id="PTHR30041:SF8">
    <property type="entry name" value="PROTEIN YFFB"/>
    <property type="match status" value="1"/>
</dbReference>
<dbReference type="EMBL" id="AP018933">
    <property type="protein sequence ID" value="BBG29503.1"/>
    <property type="molecule type" value="Genomic_DNA"/>
</dbReference>
<evidence type="ECO:0000313" key="4">
    <source>
        <dbReference type="Proteomes" id="UP000267342"/>
    </source>
</evidence>
<dbReference type="PANTHER" id="PTHR30041">
    <property type="entry name" value="ARSENATE REDUCTASE"/>
    <property type="match status" value="1"/>
</dbReference>
<organism evidence="3 4">
    <name type="scientific">Zymobacter palmae</name>
    <dbReference type="NCBI Taxonomy" id="33074"/>
    <lineage>
        <taxon>Bacteria</taxon>
        <taxon>Pseudomonadati</taxon>
        <taxon>Pseudomonadota</taxon>
        <taxon>Gammaproteobacteria</taxon>
        <taxon>Oceanospirillales</taxon>
        <taxon>Halomonadaceae</taxon>
        <taxon>Zymobacter group</taxon>
        <taxon>Zymobacter</taxon>
    </lineage>
</organism>
<dbReference type="STRING" id="1123510.GCA_000620025_02212"/>
<evidence type="ECO:0000313" key="3">
    <source>
        <dbReference type="EMBL" id="BBG29503.1"/>
    </source>
</evidence>
<dbReference type="SUPFAM" id="SSF52833">
    <property type="entry name" value="Thioredoxin-like"/>
    <property type="match status" value="1"/>
</dbReference>